<proteinExistence type="predicted"/>
<reference evidence="1 2" key="1">
    <citation type="journal article" date="1998" name="Science">
        <title>Genome sequence of the nematode C. elegans: a platform for investigating biology.</title>
        <authorList>
            <consortium name="The C. elegans sequencing consortium"/>
            <person name="Sulson J.E."/>
            <person name="Waterston R."/>
        </authorList>
    </citation>
    <scope>NUCLEOTIDE SEQUENCE [LARGE SCALE GENOMIC DNA]</scope>
    <source>
        <strain evidence="1 2">Bristol N2</strain>
    </source>
</reference>
<accession>A0A8S4SRP7</accession>
<organism evidence="1 2">
    <name type="scientific">Caenorhabditis elegans</name>
    <dbReference type="NCBI Taxonomy" id="6239"/>
    <lineage>
        <taxon>Eukaryota</taxon>
        <taxon>Metazoa</taxon>
        <taxon>Ecdysozoa</taxon>
        <taxon>Nematoda</taxon>
        <taxon>Chromadorea</taxon>
        <taxon>Rhabditida</taxon>
        <taxon>Rhabditina</taxon>
        <taxon>Rhabditomorpha</taxon>
        <taxon>Rhabditoidea</taxon>
        <taxon>Rhabditidae</taxon>
        <taxon>Peloderinae</taxon>
        <taxon>Caenorhabditis</taxon>
    </lineage>
</organism>
<evidence type="ECO:0000313" key="1">
    <source>
        <dbReference type="EMBL" id="CAH2655777.1"/>
    </source>
</evidence>
<gene>
    <name evidence="1" type="ORF">CELE_T27A1.1</name>
    <name evidence="1 3" type="ORF">T27A1.1</name>
</gene>
<dbReference type="EMBL" id="BX284602">
    <property type="protein sequence ID" value="CAH2655777.1"/>
    <property type="molecule type" value="Genomic_DNA"/>
</dbReference>
<protein>
    <submittedName>
        <fullName evidence="1">Uncharacterized protein</fullName>
    </submittedName>
</protein>
<dbReference type="WormBase" id="T27A1.1">
    <property type="protein sequence ID" value="CE54533"/>
    <property type="gene ID" value="WBGene00005324"/>
</dbReference>
<evidence type="ECO:0000313" key="3">
    <source>
        <dbReference type="WormBase" id="T27A1.1"/>
    </source>
</evidence>
<sequence length="165" mass="18699">MVQRSWFEASSFTDSRLEAGQSRKRSVARRVCVTRSAREEPRRTRQADSSPRRSILLPICNFDFTVSSTIVNGIAGNGGQKKEAYILNSDVSMETYSAYFWRSGGHIPIVVIYGMVFCSTKVESGWSLGYTGIWIFKTGRQIELGLLHLLDYEQGRAVTGKNWRF</sequence>
<keyword evidence="2" id="KW-1185">Reference proteome</keyword>
<dbReference type="Proteomes" id="UP000001940">
    <property type="component" value="Chromosome II"/>
</dbReference>
<dbReference type="AlphaFoldDB" id="A0A8S4SRP7"/>
<evidence type="ECO:0000313" key="2">
    <source>
        <dbReference type="Proteomes" id="UP000001940"/>
    </source>
</evidence>
<name>A0A8S4SRP7_CAEEL</name>
<dbReference type="AGR" id="WB:WBGene00005324"/>